<dbReference type="Pfam" id="PF14378">
    <property type="entry name" value="PAP2_3"/>
    <property type="match status" value="1"/>
</dbReference>
<feature type="transmembrane region" description="Helical" evidence="1">
    <location>
        <begin position="60"/>
        <end position="79"/>
    </location>
</feature>
<sequence length="368" mass="41851">MHYGAEMTRDHRMLDRSFRDLLWDDVPVLAIALALFCIELAIFLYNGIAVGLELAVVNARLYTAAGFAMLVIDMALLLIRNRPDRPTMFLIETYMRRLRSPVFLAALPIFAFVIVFMPFFSKMKSMIALFNDFSWDPAFIAWDRFIFFGYDAWEVLQPVLGYPYVTAALAVAYHLWMLLIYAGTLFFVFYQAAAGFRREYLLGFFLIWTVIGNVLATMLASVGPCFVGPILGMNTFDAQMAYLNKANETVPIMTLRVQELLLGWYHEGERGLGSGITAMPSMHVAMAMLFWLAVRRVSPAAGKLFFAFFVVIWVGSVHLAYHYFVDGLVSVVATLILWQISQAIIKWWDAQAFARRQPTLRTNTVPAE</sequence>
<accession>A0A0M3TA17</accession>
<evidence type="ECO:0000259" key="2">
    <source>
        <dbReference type="Pfam" id="PF14378"/>
    </source>
</evidence>
<evidence type="ECO:0000256" key="1">
    <source>
        <dbReference type="SAM" id="Phobius"/>
    </source>
</evidence>
<dbReference type="InterPro" id="IPR026841">
    <property type="entry name" value="Aur1/Ipt1"/>
</dbReference>
<evidence type="ECO:0000313" key="4">
    <source>
        <dbReference type="Proteomes" id="UP000057938"/>
    </source>
</evidence>
<keyword evidence="1" id="KW-0472">Membrane</keyword>
<name>A0A0M3TA17_9SPHN</name>
<keyword evidence="4" id="KW-1185">Reference proteome</keyword>
<dbReference type="Proteomes" id="UP000057938">
    <property type="component" value="Chromosome"/>
</dbReference>
<feature type="transmembrane region" description="Helical" evidence="1">
    <location>
        <begin position="271"/>
        <end position="292"/>
    </location>
</feature>
<feature type="domain" description="Inositolphosphotransferase Aur1/Ipt1" evidence="2">
    <location>
        <begin position="139"/>
        <end position="338"/>
    </location>
</feature>
<feature type="transmembrane region" description="Helical" evidence="1">
    <location>
        <begin position="327"/>
        <end position="348"/>
    </location>
</feature>
<protein>
    <recommendedName>
        <fullName evidence="2">Inositolphosphotransferase Aur1/Ipt1 domain-containing protein</fullName>
    </recommendedName>
</protein>
<reference evidence="3 4" key="1">
    <citation type="submission" date="2015-09" db="EMBL/GenBank/DDBJ databases">
        <title>Complete genome sequence of a benzo[a]pyrene-degrading bacterium Altererythrobacter epoxidivorans CGMCC 1.7731T.</title>
        <authorList>
            <person name="Li Z."/>
            <person name="Cheng H."/>
            <person name="Huo Y."/>
            <person name="Xu X."/>
        </authorList>
    </citation>
    <scope>NUCLEOTIDE SEQUENCE [LARGE SCALE GENOMIC DNA]</scope>
    <source>
        <strain evidence="3 4">CGMCC 1.7731</strain>
    </source>
</reference>
<feature type="transmembrane region" description="Helical" evidence="1">
    <location>
        <begin position="201"/>
        <end position="223"/>
    </location>
</feature>
<dbReference type="GO" id="GO:0016020">
    <property type="term" value="C:membrane"/>
    <property type="evidence" value="ECO:0007669"/>
    <property type="project" value="UniProtKB-SubCell"/>
</dbReference>
<dbReference type="AlphaFoldDB" id="A0A0M3TA17"/>
<feature type="transmembrane region" description="Helical" evidence="1">
    <location>
        <begin position="100"/>
        <end position="120"/>
    </location>
</feature>
<proteinExistence type="predicted"/>
<dbReference type="KEGG" id="aep:AMC99_00680"/>
<keyword evidence="1" id="KW-0812">Transmembrane</keyword>
<keyword evidence="1" id="KW-1133">Transmembrane helix</keyword>
<dbReference type="EMBL" id="CP012669">
    <property type="protein sequence ID" value="ALE15986.1"/>
    <property type="molecule type" value="Genomic_DNA"/>
</dbReference>
<evidence type="ECO:0000313" key="3">
    <source>
        <dbReference type="EMBL" id="ALE15986.1"/>
    </source>
</evidence>
<dbReference type="STRING" id="361183.AMC99_00680"/>
<feature type="transmembrane region" description="Helical" evidence="1">
    <location>
        <begin position="164"/>
        <end position="189"/>
    </location>
</feature>
<feature type="transmembrane region" description="Helical" evidence="1">
    <location>
        <begin position="21"/>
        <end position="48"/>
    </location>
</feature>
<gene>
    <name evidence="3" type="ORF">AMC99_00680</name>
</gene>
<organism evidence="3 4">
    <name type="scientific">Altererythrobacter epoxidivorans</name>
    <dbReference type="NCBI Taxonomy" id="361183"/>
    <lineage>
        <taxon>Bacteria</taxon>
        <taxon>Pseudomonadati</taxon>
        <taxon>Pseudomonadota</taxon>
        <taxon>Alphaproteobacteria</taxon>
        <taxon>Sphingomonadales</taxon>
        <taxon>Erythrobacteraceae</taxon>
        <taxon>Altererythrobacter</taxon>
    </lineage>
</organism>
<dbReference type="PATRIC" id="fig|361183.4.peg.669"/>
<feature type="transmembrane region" description="Helical" evidence="1">
    <location>
        <begin position="304"/>
        <end position="321"/>
    </location>
</feature>